<dbReference type="PANTHER" id="PTHR23150">
    <property type="entry name" value="SULFATASE MODIFYING FACTOR 1, 2"/>
    <property type="match status" value="1"/>
</dbReference>
<evidence type="ECO:0000313" key="4">
    <source>
        <dbReference type="EMBL" id="KAB6341439.1"/>
    </source>
</evidence>
<feature type="signal peptide" evidence="1">
    <location>
        <begin position="1"/>
        <end position="23"/>
    </location>
</feature>
<proteinExistence type="predicted"/>
<feature type="domain" description="Sulfatase-modifying factor enzyme-like" evidence="2">
    <location>
        <begin position="341"/>
        <end position="605"/>
    </location>
</feature>
<protein>
    <submittedName>
        <fullName evidence="3">Formylglycine-generating enzyme family protein</fullName>
    </submittedName>
</protein>
<dbReference type="GO" id="GO:0120147">
    <property type="term" value="F:formylglycine-generating oxidase activity"/>
    <property type="evidence" value="ECO:0007669"/>
    <property type="project" value="TreeGrafter"/>
</dbReference>
<dbReference type="PANTHER" id="PTHR23150:SF19">
    <property type="entry name" value="FORMYLGLYCINE-GENERATING ENZYME"/>
    <property type="match status" value="1"/>
</dbReference>
<dbReference type="InterPro" id="IPR016187">
    <property type="entry name" value="CTDL_fold"/>
</dbReference>
<organism evidence="3 6">
    <name type="scientific">Bacteroides xylanisolvens</name>
    <dbReference type="NCBI Taxonomy" id="371601"/>
    <lineage>
        <taxon>Bacteria</taxon>
        <taxon>Pseudomonadati</taxon>
        <taxon>Bacteroidota</taxon>
        <taxon>Bacteroidia</taxon>
        <taxon>Bacteroidales</taxon>
        <taxon>Bacteroidaceae</taxon>
        <taxon>Bacteroides</taxon>
    </lineage>
</organism>
<keyword evidence="1" id="KW-0732">Signal</keyword>
<evidence type="ECO:0000313" key="6">
    <source>
        <dbReference type="Proteomes" id="UP000487596"/>
    </source>
</evidence>
<dbReference type="InterPro" id="IPR051043">
    <property type="entry name" value="Sulfatase_Mod_Factor_Kinase"/>
</dbReference>
<dbReference type="Pfam" id="PF03781">
    <property type="entry name" value="FGE-sulfatase"/>
    <property type="match status" value="1"/>
</dbReference>
<dbReference type="PROSITE" id="PS51257">
    <property type="entry name" value="PROKAR_LIPOPROTEIN"/>
    <property type="match status" value="1"/>
</dbReference>
<comment type="caution">
    <text evidence="3">The sequence shown here is derived from an EMBL/GenBank/DDBJ whole genome shotgun (WGS) entry which is preliminary data.</text>
</comment>
<dbReference type="RefSeq" id="WP_050541503.1">
    <property type="nucleotide sequence ID" value="NZ_JABFCE010000004.1"/>
</dbReference>
<name>A0A6A2S002_9BACE</name>
<reference evidence="5 6" key="1">
    <citation type="journal article" date="2019" name="Nat. Med.">
        <title>A library of human gut bacterial isolates paired with longitudinal multiomics data enables mechanistic microbiome research.</title>
        <authorList>
            <person name="Poyet M."/>
            <person name="Groussin M."/>
            <person name="Gibbons S.M."/>
            <person name="Avila-Pacheco J."/>
            <person name="Jiang X."/>
            <person name="Kearney S.M."/>
            <person name="Perrotta A.R."/>
            <person name="Berdy B."/>
            <person name="Zhao S."/>
            <person name="Lieberman T.D."/>
            <person name="Swanson P.K."/>
            <person name="Smith M."/>
            <person name="Roesemann S."/>
            <person name="Alexander J.E."/>
            <person name="Rich S.A."/>
            <person name="Livny J."/>
            <person name="Vlamakis H."/>
            <person name="Clish C."/>
            <person name="Bullock K."/>
            <person name="Deik A."/>
            <person name="Scott J."/>
            <person name="Pierce K.A."/>
            <person name="Xavier R.J."/>
            <person name="Alm E.J."/>
        </authorList>
    </citation>
    <scope>NUCLEOTIDE SEQUENCE [LARGE SCALE GENOMIC DNA]</scope>
    <source>
        <strain evidence="4 5">BIOML-A16</strain>
        <strain evidence="3 6">BIOML-A62</strain>
    </source>
</reference>
<evidence type="ECO:0000256" key="1">
    <source>
        <dbReference type="SAM" id="SignalP"/>
    </source>
</evidence>
<dbReference type="InterPro" id="IPR005532">
    <property type="entry name" value="SUMF_dom"/>
</dbReference>
<sequence length="613" mass="67616">MKNKFFLYMMVTILSLFASSCNDDEVIETSVQVTTQGFARVGQTTAFVSAYITKGTVSDNMVVGFCWSETTSPDVEDSKIESVGAIAENGYMLQMVGLSPSTEYYVRAYINDGSHIYYGNELKLTTKDLLGDGWCVIDDVTGITPTTATAIMQIADNGGSEVLEYGICYEGADAPPVPPLVEPTVDGKTIVADAGGYAFDANLENLNQNTYYLVRPYFKTATSVVYGETIWFKTMNFIKTGNVFPGYRSAYLYGEVLMDAGSPTTERGVCWGTNPEITIETGSYKKIDKGVGSYYSIVGGLKKGTTYYARAYAVNSDGVFYGLPVEFTTHTGDIVPGMTFEDLILVENGIFDMGNPNTDTEVSPIDNKTYGKEQVHKVNISKDFYICRYEVTVEQMCVFLNVYQSRNSRTLPVKALHNGSTAAWCFQYSGAAPNLIYKPRAGKNRHPVVNVTWPCAEQFCEWLSAELGVKVRLPSEAEWEYAARGGKRSQGYLYSGSNNANEVSVSTDNKRGPSPVGTKSPNELGIYDMTGNVMEYCRDFFDWNFYGTHADEIAVDPVNAGKLSADGKMIVRGGSFRHPTYLKVYTRGCNQHKGEAGNHSGFRFVMEKLPEEI</sequence>
<dbReference type="SUPFAM" id="SSF56436">
    <property type="entry name" value="C-type lectin-like"/>
    <property type="match status" value="1"/>
</dbReference>
<evidence type="ECO:0000259" key="2">
    <source>
        <dbReference type="Pfam" id="PF03781"/>
    </source>
</evidence>
<evidence type="ECO:0000313" key="3">
    <source>
        <dbReference type="EMBL" id="KAB6142619.1"/>
    </source>
</evidence>
<dbReference type="EMBL" id="WDCP01000003">
    <property type="protein sequence ID" value="KAB6341439.1"/>
    <property type="molecule type" value="Genomic_DNA"/>
</dbReference>
<dbReference type="Proteomes" id="UP000438288">
    <property type="component" value="Unassembled WGS sequence"/>
</dbReference>
<gene>
    <name evidence="3" type="ORF">GA424_03235</name>
    <name evidence="4" type="ORF">GAZ43_02515</name>
</gene>
<dbReference type="InterPro" id="IPR042095">
    <property type="entry name" value="SUMF_sf"/>
</dbReference>
<dbReference type="Gene3D" id="3.90.1580.10">
    <property type="entry name" value="paralog of FGE (formylglycine-generating enzyme)"/>
    <property type="match status" value="1"/>
</dbReference>
<accession>A0A6A2S002</accession>
<evidence type="ECO:0000313" key="5">
    <source>
        <dbReference type="Proteomes" id="UP000438288"/>
    </source>
</evidence>
<dbReference type="EMBL" id="WDEH01000003">
    <property type="protein sequence ID" value="KAB6142619.1"/>
    <property type="molecule type" value="Genomic_DNA"/>
</dbReference>
<dbReference type="AlphaFoldDB" id="A0A6A2S002"/>
<dbReference type="Proteomes" id="UP000487596">
    <property type="component" value="Unassembled WGS sequence"/>
</dbReference>
<feature type="chain" id="PRO_5036163350" evidence="1">
    <location>
        <begin position="24"/>
        <end position="613"/>
    </location>
</feature>